<accession>A0ABW3LWQ4</accession>
<proteinExistence type="predicted"/>
<dbReference type="RefSeq" id="WP_162375279.1">
    <property type="nucleotide sequence ID" value="NZ_JBHTKN010000007.1"/>
</dbReference>
<name>A0ABW3LWQ4_9GAMM</name>
<dbReference type="Pfam" id="PF13289">
    <property type="entry name" value="SIR2_2"/>
    <property type="match status" value="1"/>
</dbReference>
<organism evidence="1 2">
    <name type="scientific">Pseudoxanthomonas kaohsiungensis</name>
    <dbReference type="NCBI Taxonomy" id="283923"/>
    <lineage>
        <taxon>Bacteria</taxon>
        <taxon>Pseudomonadati</taxon>
        <taxon>Pseudomonadota</taxon>
        <taxon>Gammaproteobacteria</taxon>
        <taxon>Lysobacterales</taxon>
        <taxon>Lysobacteraceae</taxon>
        <taxon>Pseudoxanthomonas</taxon>
    </lineage>
</organism>
<keyword evidence="2" id="KW-1185">Reference proteome</keyword>
<sequence length="330" mass="36619">MLAGLSIDERNKFSPLIEAHGLENALSRLRAMSGLLKVGQILDGLTKDDADKLDRSVCLQIVKGVDVGGADLLPVRRFAAWVKRAQYESAVEVFTTNYDLLLETAFDTESVLYFDGFSGVLRAPFRIELVDPGQVQVREEIPSLFTRLWKLHGSVNWAWDGVNVRRLGAAAEHKDVAAIYPSQAKYDQSRRYPFVVLQDRFRRALNVPETITVISGYAFGDQHLNEIIFDAAARRERSEIIVFSYDPIQDDLAQRASITPNLQVIHSSEAIIGGVRAPWAKTEAECAYWKADKLVIADFAQLGDFLARVHAGSSAQDPSLTELLGGGVEQ</sequence>
<dbReference type="EMBL" id="JBHTKN010000007">
    <property type="protein sequence ID" value="MFD1042901.1"/>
    <property type="molecule type" value="Genomic_DNA"/>
</dbReference>
<reference evidence="2" key="1">
    <citation type="journal article" date="2019" name="Int. J. Syst. Evol. Microbiol.">
        <title>The Global Catalogue of Microorganisms (GCM) 10K type strain sequencing project: providing services to taxonomists for standard genome sequencing and annotation.</title>
        <authorList>
            <consortium name="The Broad Institute Genomics Platform"/>
            <consortium name="The Broad Institute Genome Sequencing Center for Infectious Disease"/>
            <person name="Wu L."/>
            <person name="Ma J."/>
        </authorList>
    </citation>
    <scope>NUCLEOTIDE SEQUENCE [LARGE SCALE GENOMIC DNA]</scope>
    <source>
        <strain evidence="2">CCUG 55854</strain>
    </source>
</reference>
<evidence type="ECO:0000313" key="2">
    <source>
        <dbReference type="Proteomes" id="UP001597033"/>
    </source>
</evidence>
<evidence type="ECO:0000313" key="1">
    <source>
        <dbReference type="EMBL" id="MFD1042901.1"/>
    </source>
</evidence>
<gene>
    <name evidence="1" type="ORF">ACFQ2N_11165</name>
</gene>
<comment type="caution">
    <text evidence="1">The sequence shown here is derived from an EMBL/GenBank/DDBJ whole genome shotgun (WGS) entry which is preliminary data.</text>
</comment>
<dbReference type="Proteomes" id="UP001597033">
    <property type="component" value="Unassembled WGS sequence"/>
</dbReference>
<protein>
    <submittedName>
        <fullName evidence="1">SIR2 family protein</fullName>
    </submittedName>
</protein>